<dbReference type="InterPro" id="IPR011066">
    <property type="entry name" value="MscS_channel_C_sf"/>
</dbReference>
<evidence type="ECO:0000256" key="1">
    <source>
        <dbReference type="ARBA" id="ARBA00004651"/>
    </source>
</evidence>
<dbReference type="InterPro" id="IPR049278">
    <property type="entry name" value="MS_channel_C"/>
</dbReference>
<evidence type="ECO:0000313" key="10">
    <source>
        <dbReference type="EMBL" id="KJU84934.1"/>
    </source>
</evidence>
<dbReference type="Pfam" id="PF05552">
    <property type="entry name" value="MS_channel_1st_1"/>
    <property type="match status" value="1"/>
</dbReference>
<keyword evidence="5 7" id="KW-1133">Transmembrane helix</keyword>
<dbReference type="InterPro" id="IPR006685">
    <property type="entry name" value="MscS_channel_2nd"/>
</dbReference>
<keyword evidence="3" id="KW-1003">Cell membrane</keyword>
<dbReference type="PATRIC" id="fig|29290.4.peg.3829"/>
<accession>A0A0F3GSN5</accession>
<dbReference type="InterPro" id="IPR008910">
    <property type="entry name" value="MSC_TM_helix"/>
</dbReference>
<sequence>MGDVHTYLDKAIGLLMLYAPKFLLAVVVLVLGLRVIKVFVGGVTRAMNLGKLEPSLQSFLGSLIGILLKVLLFISVASMVGIATTSFVAILGAAGLAVGLALQGSLANFAGGVLILLNKPFKVRDTILSQGFTGEVKAIQIFHTVIVTSDHRTIVMPNGPLSGGIIANLSTAAQRRVDMTFKINCGDDFQKPRDILNSLLIIDKRILNTPEPTMRVAEFNDGTAKFEVNVWCNTADYSSIISDMSETVKTAFDNIGMKISFP</sequence>
<dbReference type="PANTHER" id="PTHR30221:SF1">
    <property type="entry name" value="SMALL-CONDUCTANCE MECHANOSENSITIVE CHANNEL"/>
    <property type="match status" value="1"/>
</dbReference>
<dbReference type="InterPro" id="IPR010920">
    <property type="entry name" value="LSM_dom_sf"/>
</dbReference>
<evidence type="ECO:0000256" key="6">
    <source>
        <dbReference type="ARBA" id="ARBA00023136"/>
    </source>
</evidence>
<evidence type="ECO:0000256" key="7">
    <source>
        <dbReference type="SAM" id="Phobius"/>
    </source>
</evidence>
<reference evidence="10 11" key="1">
    <citation type="submission" date="2015-02" db="EMBL/GenBank/DDBJ databases">
        <title>Single-cell genomics of uncultivated deep-branching MTB reveals a conserved set of magnetosome genes.</title>
        <authorList>
            <person name="Kolinko S."/>
            <person name="Richter M."/>
            <person name="Glockner F.O."/>
            <person name="Brachmann A."/>
            <person name="Schuler D."/>
        </authorList>
    </citation>
    <scope>NUCLEOTIDE SEQUENCE [LARGE SCALE GENOMIC DNA]</scope>
    <source>
        <strain evidence="10">TM-1</strain>
    </source>
</reference>
<dbReference type="SUPFAM" id="SSF82861">
    <property type="entry name" value="Mechanosensitive channel protein MscS (YggB), transmembrane region"/>
    <property type="match status" value="1"/>
</dbReference>
<protein>
    <submittedName>
        <fullName evidence="10">Small conductance mechanosensitive channel</fullName>
    </submittedName>
</protein>
<feature type="transmembrane region" description="Helical" evidence="7">
    <location>
        <begin position="22"/>
        <end position="47"/>
    </location>
</feature>
<evidence type="ECO:0000259" key="9">
    <source>
        <dbReference type="Pfam" id="PF21082"/>
    </source>
</evidence>
<dbReference type="AlphaFoldDB" id="A0A0F3GSN5"/>
<feature type="domain" description="Mechanosensitive ion channel MscS C-terminal" evidence="9">
    <location>
        <begin position="177"/>
        <end position="256"/>
    </location>
</feature>
<keyword evidence="6 7" id="KW-0472">Membrane</keyword>
<dbReference type="Pfam" id="PF00924">
    <property type="entry name" value="MS_channel_2nd"/>
    <property type="match status" value="1"/>
</dbReference>
<dbReference type="Gene3D" id="3.30.70.100">
    <property type="match status" value="1"/>
</dbReference>
<dbReference type="InterPro" id="IPR023408">
    <property type="entry name" value="MscS_beta-dom_sf"/>
</dbReference>
<dbReference type="EMBL" id="LACI01001225">
    <property type="protein sequence ID" value="KJU84934.1"/>
    <property type="molecule type" value="Genomic_DNA"/>
</dbReference>
<proteinExistence type="inferred from homology"/>
<evidence type="ECO:0000256" key="2">
    <source>
        <dbReference type="ARBA" id="ARBA00008017"/>
    </source>
</evidence>
<feature type="domain" description="Mechanosensitive ion channel MscS" evidence="8">
    <location>
        <begin position="105"/>
        <end position="170"/>
    </location>
</feature>
<dbReference type="InterPro" id="IPR011014">
    <property type="entry name" value="MscS_channel_TM-2"/>
</dbReference>
<evidence type="ECO:0000313" key="11">
    <source>
        <dbReference type="Proteomes" id="UP000033423"/>
    </source>
</evidence>
<dbReference type="Gene3D" id="1.10.287.1260">
    <property type="match status" value="1"/>
</dbReference>
<organism evidence="10 11">
    <name type="scientific">Candidatus Magnetobacterium bavaricum</name>
    <dbReference type="NCBI Taxonomy" id="29290"/>
    <lineage>
        <taxon>Bacteria</taxon>
        <taxon>Pseudomonadati</taxon>
        <taxon>Nitrospirota</taxon>
        <taxon>Thermodesulfovibrionia</taxon>
        <taxon>Thermodesulfovibrionales</taxon>
        <taxon>Candidatus Magnetobacteriaceae</taxon>
        <taxon>Candidatus Magnetobacterium</taxon>
    </lineage>
</organism>
<comment type="subcellular location">
    <subcellularLocation>
        <location evidence="1">Cell membrane</location>
        <topology evidence="1">Multi-pass membrane protein</topology>
    </subcellularLocation>
</comment>
<gene>
    <name evidence="10" type="ORF">MBAV_002882</name>
</gene>
<evidence type="ECO:0000256" key="3">
    <source>
        <dbReference type="ARBA" id="ARBA00022475"/>
    </source>
</evidence>
<comment type="similarity">
    <text evidence="2">Belongs to the MscS (TC 1.A.23) family.</text>
</comment>
<dbReference type="GO" id="GO:0005886">
    <property type="term" value="C:plasma membrane"/>
    <property type="evidence" value="ECO:0007669"/>
    <property type="project" value="UniProtKB-SubCell"/>
</dbReference>
<dbReference type="PANTHER" id="PTHR30221">
    <property type="entry name" value="SMALL-CONDUCTANCE MECHANOSENSITIVE CHANNEL"/>
    <property type="match status" value="1"/>
</dbReference>
<feature type="transmembrane region" description="Helical" evidence="7">
    <location>
        <begin position="59"/>
        <end position="83"/>
    </location>
</feature>
<feature type="transmembrane region" description="Helical" evidence="7">
    <location>
        <begin position="89"/>
        <end position="117"/>
    </location>
</feature>
<dbReference type="SUPFAM" id="SSF50182">
    <property type="entry name" value="Sm-like ribonucleoproteins"/>
    <property type="match status" value="1"/>
</dbReference>
<keyword evidence="4 7" id="KW-0812">Transmembrane</keyword>
<dbReference type="InterPro" id="IPR045275">
    <property type="entry name" value="MscS_archaea/bacteria_type"/>
</dbReference>
<dbReference type="GO" id="GO:0008381">
    <property type="term" value="F:mechanosensitive monoatomic ion channel activity"/>
    <property type="evidence" value="ECO:0007669"/>
    <property type="project" value="InterPro"/>
</dbReference>
<keyword evidence="11" id="KW-1185">Reference proteome</keyword>
<dbReference type="Proteomes" id="UP000033423">
    <property type="component" value="Unassembled WGS sequence"/>
</dbReference>
<dbReference type="SUPFAM" id="SSF82689">
    <property type="entry name" value="Mechanosensitive channel protein MscS (YggB), C-terminal domain"/>
    <property type="match status" value="1"/>
</dbReference>
<evidence type="ECO:0000259" key="8">
    <source>
        <dbReference type="Pfam" id="PF00924"/>
    </source>
</evidence>
<comment type="caution">
    <text evidence="10">The sequence shown here is derived from an EMBL/GenBank/DDBJ whole genome shotgun (WGS) entry which is preliminary data.</text>
</comment>
<evidence type="ECO:0000256" key="4">
    <source>
        <dbReference type="ARBA" id="ARBA00022692"/>
    </source>
</evidence>
<name>A0A0F3GSN5_9BACT</name>
<evidence type="ECO:0000256" key="5">
    <source>
        <dbReference type="ARBA" id="ARBA00022989"/>
    </source>
</evidence>
<dbReference type="Pfam" id="PF21082">
    <property type="entry name" value="MS_channel_3rd"/>
    <property type="match status" value="1"/>
</dbReference>
<dbReference type="Gene3D" id="2.30.30.60">
    <property type="match status" value="1"/>
</dbReference>